<proteinExistence type="predicted"/>
<dbReference type="Proteomes" id="UP000440578">
    <property type="component" value="Unassembled WGS sequence"/>
</dbReference>
<comment type="caution">
    <text evidence="1">The sequence shown here is derived from an EMBL/GenBank/DDBJ whole genome shotgun (WGS) entry which is preliminary data.</text>
</comment>
<protein>
    <submittedName>
        <fullName evidence="1">Uncharacterized protein</fullName>
    </submittedName>
</protein>
<dbReference type="AlphaFoldDB" id="A0A6A4VLY8"/>
<sequence length="239" mass="26847">MMSAPPKPSPQKLTDDQGLALFIDGRYSKDSWQNTRLTLITQNSDVFPAYNHISSAKEKCYPVGINITGERAEVPLQSLLAHTAARLVELQEPVIRQVAGKDGTVALELICKWGYDGSSSHSQYKQGGVIDDGQVFHTSLVPLQLLHGNNVIWQNRTPSSTRFCRPLKLEYMRETKEINVSEDAYWKDQISKLQPHTVRLSKETDDESKDMREAEADEEAAQLGVTISFRLLETMIDGK</sequence>
<organism evidence="1 2">
    <name type="scientific">Amphibalanus amphitrite</name>
    <name type="common">Striped barnacle</name>
    <name type="synonym">Balanus amphitrite</name>
    <dbReference type="NCBI Taxonomy" id="1232801"/>
    <lineage>
        <taxon>Eukaryota</taxon>
        <taxon>Metazoa</taxon>
        <taxon>Ecdysozoa</taxon>
        <taxon>Arthropoda</taxon>
        <taxon>Crustacea</taxon>
        <taxon>Multicrustacea</taxon>
        <taxon>Cirripedia</taxon>
        <taxon>Thoracica</taxon>
        <taxon>Thoracicalcarea</taxon>
        <taxon>Balanomorpha</taxon>
        <taxon>Balanoidea</taxon>
        <taxon>Balanidae</taxon>
        <taxon>Amphibalaninae</taxon>
        <taxon>Amphibalanus</taxon>
    </lineage>
</organism>
<evidence type="ECO:0000313" key="1">
    <source>
        <dbReference type="EMBL" id="KAF0291308.1"/>
    </source>
</evidence>
<reference evidence="1 2" key="1">
    <citation type="submission" date="2019-07" db="EMBL/GenBank/DDBJ databases">
        <title>Draft genome assembly of a fouling barnacle, Amphibalanus amphitrite (Darwin, 1854): The first reference genome for Thecostraca.</title>
        <authorList>
            <person name="Kim W."/>
        </authorList>
    </citation>
    <scope>NUCLEOTIDE SEQUENCE [LARGE SCALE GENOMIC DNA]</scope>
    <source>
        <strain evidence="1">SNU_AA5</strain>
        <tissue evidence="1">Soma without cirri and trophi</tissue>
    </source>
</reference>
<accession>A0A6A4VLY8</accession>
<name>A0A6A4VLY8_AMPAM</name>
<keyword evidence="2" id="KW-1185">Reference proteome</keyword>
<gene>
    <name evidence="1" type="ORF">FJT64_010548</name>
</gene>
<evidence type="ECO:0000313" key="2">
    <source>
        <dbReference type="Proteomes" id="UP000440578"/>
    </source>
</evidence>
<dbReference type="EMBL" id="VIIS01001890">
    <property type="protein sequence ID" value="KAF0291308.1"/>
    <property type="molecule type" value="Genomic_DNA"/>
</dbReference>